<organism evidence="3 4">
    <name type="scientific">Candidatus Enterococcus testudinis</name>
    <dbReference type="NCBI Taxonomy" id="1834191"/>
    <lineage>
        <taxon>Bacteria</taxon>
        <taxon>Bacillati</taxon>
        <taxon>Bacillota</taxon>
        <taxon>Bacilli</taxon>
        <taxon>Lactobacillales</taxon>
        <taxon>Enterococcaceae</taxon>
        <taxon>Enterococcus</taxon>
    </lineage>
</organism>
<dbReference type="InterPro" id="IPR005021">
    <property type="entry name" value="Terminase_largesu-like"/>
</dbReference>
<dbReference type="OrthoDB" id="9760250at2"/>
<dbReference type="RefSeq" id="WP_086275149.1">
    <property type="nucleotide sequence ID" value="NZ_NGKU01000001.1"/>
</dbReference>
<dbReference type="GO" id="GO:0004519">
    <property type="term" value="F:endonuclease activity"/>
    <property type="evidence" value="ECO:0007669"/>
    <property type="project" value="InterPro"/>
</dbReference>
<sequence>MIHQKHVDYYIEQFKSGEIKFNKERKDLIEYVERDVLSRDDVYFDDVMIDKCIAYGEKWFFPMQPFQKFLIAFIFFYFKKNDRNVYRKFLWMFGRGGGKNGLLSVVLNFLQTEMHGIMDYNVSIVANSEDQAKTSFEEIYNTIKRNKTLQKAFEYGKSVITSKKTGSKIKFRTSNGDTKDGLRDGAVAFDEIHRYESNKDVKVHISGLGKRPNPREFYVGTDGYVREGFLDNMKEKAKRVLNGSVRFNALFPFICKLDSEDQVNDPDNWELANPMFHQPLSEYADNLYETVMEEYEDLEDDPSNREEFMTKRMNLPVTDLERSVASREEILATNRPFPTNLIGKQAIGGLDYASLRDFAACGLLFRDGDDYVFKTHSFVRKQFVDIYYGYSRKASETTKEKFAPIREWEEKGLLTVIDGPTIDPKTVVGWFVEQREKYGITKIVADNFRMDLLRPLFLEEGFEIEVIRNPTAADNLLAPRIEDAFANNHIIFGDNPLMRWYTNNVLVKTNGDGNKSYKKKEEVRRKTDGFKAFEYCLWRADEIIDYDYDDAFDMLDEIEF</sequence>
<dbReference type="EMBL" id="NGKU01000001">
    <property type="protein sequence ID" value="OTN77082.1"/>
    <property type="molecule type" value="Genomic_DNA"/>
</dbReference>
<keyword evidence="4" id="KW-1185">Reference proteome</keyword>
<comment type="caution">
    <text evidence="3">The sequence shown here is derived from an EMBL/GenBank/DDBJ whole genome shotgun (WGS) entry which is preliminary data.</text>
</comment>
<evidence type="ECO:0000259" key="2">
    <source>
        <dbReference type="Pfam" id="PF20441"/>
    </source>
</evidence>
<evidence type="ECO:0000313" key="4">
    <source>
        <dbReference type="Proteomes" id="UP000195043"/>
    </source>
</evidence>
<protein>
    <submittedName>
        <fullName evidence="3">Phage terminase, large subunit</fullName>
    </submittedName>
</protein>
<dbReference type="Proteomes" id="UP000195043">
    <property type="component" value="Unassembled WGS sequence"/>
</dbReference>
<evidence type="ECO:0000313" key="3">
    <source>
        <dbReference type="EMBL" id="OTN77082.1"/>
    </source>
</evidence>
<proteinExistence type="predicted"/>
<dbReference type="PANTHER" id="PTHR41287">
    <property type="match status" value="1"/>
</dbReference>
<dbReference type="Pfam" id="PF03354">
    <property type="entry name" value="TerL_ATPase"/>
    <property type="match status" value="1"/>
</dbReference>
<dbReference type="InterPro" id="IPR027417">
    <property type="entry name" value="P-loop_NTPase"/>
</dbReference>
<dbReference type="STRING" id="1834191.A5886_002162"/>
<accession>A0A242A804</accession>
<feature type="domain" description="Terminase large subunit-like endonuclease" evidence="2">
    <location>
        <begin position="248"/>
        <end position="540"/>
    </location>
</feature>
<evidence type="ECO:0000259" key="1">
    <source>
        <dbReference type="Pfam" id="PF03354"/>
    </source>
</evidence>
<dbReference type="AlphaFoldDB" id="A0A242A804"/>
<dbReference type="InterPro" id="IPR046462">
    <property type="entry name" value="TerL_nuclease"/>
</dbReference>
<name>A0A242A804_9ENTE</name>
<reference evidence="3 4" key="1">
    <citation type="submission" date="2017-05" db="EMBL/GenBank/DDBJ databases">
        <title>The Genome Sequence of Enterococcus sp. 8G7_MSG3316.</title>
        <authorList>
            <consortium name="The Broad Institute Genomics Platform"/>
            <consortium name="The Broad Institute Genomic Center for Infectious Diseases"/>
            <person name="Earl A."/>
            <person name="Manson A."/>
            <person name="Schwartman J."/>
            <person name="Gilmore M."/>
            <person name="Abouelleil A."/>
            <person name="Cao P."/>
            <person name="Chapman S."/>
            <person name="Cusick C."/>
            <person name="Shea T."/>
            <person name="Young S."/>
            <person name="Neafsey D."/>
            <person name="Nusbaum C."/>
            <person name="Birren B."/>
        </authorList>
    </citation>
    <scope>NUCLEOTIDE SEQUENCE [LARGE SCALE GENOMIC DNA]</scope>
    <source>
        <strain evidence="3 4">8G7_MSG3316</strain>
    </source>
</reference>
<gene>
    <name evidence="3" type="ORF">A5886_002162</name>
</gene>
<dbReference type="PANTHER" id="PTHR41287:SF1">
    <property type="entry name" value="PROTEIN YMFN"/>
    <property type="match status" value="1"/>
</dbReference>
<dbReference type="Gene3D" id="3.40.50.300">
    <property type="entry name" value="P-loop containing nucleotide triphosphate hydrolases"/>
    <property type="match status" value="1"/>
</dbReference>
<feature type="domain" description="Terminase large subunit-like ATPase" evidence="1">
    <location>
        <begin position="65"/>
        <end position="239"/>
    </location>
</feature>
<dbReference type="InterPro" id="IPR046461">
    <property type="entry name" value="TerL_ATPase"/>
</dbReference>
<dbReference type="Pfam" id="PF20441">
    <property type="entry name" value="TerL_nuclease"/>
    <property type="match status" value="1"/>
</dbReference>